<dbReference type="InterPro" id="IPR001005">
    <property type="entry name" value="SANT/Myb"/>
</dbReference>
<accession>A0AAD1XRM4</accession>
<name>A0AAD1XRM4_EUPCR</name>
<feature type="compositionally biased region" description="Basic and acidic residues" evidence="5">
    <location>
        <begin position="155"/>
        <end position="172"/>
    </location>
</feature>
<reference evidence="9" key="1">
    <citation type="submission" date="2023-07" db="EMBL/GenBank/DDBJ databases">
        <authorList>
            <consortium name="AG Swart"/>
            <person name="Singh M."/>
            <person name="Singh A."/>
            <person name="Seah K."/>
            <person name="Emmerich C."/>
        </authorList>
    </citation>
    <scope>NUCLEOTIDE SEQUENCE</scope>
    <source>
        <strain evidence="9">DP1</strain>
    </source>
</reference>
<dbReference type="PROSITE" id="PS50090">
    <property type="entry name" value="MYB_LIKE"/>
    <property type="match status" value="1"/>
</dbReference>
<protein>
    <submittedName>
        <fullName evidence="9">Uncharacterized protein</fullName>
    </submittedName>
</protein>
<dbReference type="InterPro" id="IPR017884">
    <property type="entry name" value="SANT_dom"/>
</dbReference>
<proteinExistence type="predicted"/>
<feature type="domain" description="SANT" evidence="7">
    <location>
        <begin position="18"/>
        <end position="69"/>
    </location>
</feature>
<dbReference type="GO" id="GO:0003677">
    <property type="term" value="F:DNA binding"/>
    <property type="evidence" value="ECO:0007669"/>
    <property type="project" value="UniProtKB-KW"/>
</dbReference>
<evidence type="ECO:0000259" key="8">
    <source>
        <dbReference type="PROSITE" id="PS51294"/>
    </source>
</evidence>
<dbReference type="CDD" id="cd00167">
    <property type="entry name" value="SANT"/>
    <property type="match status" value="1"/>
</dbReference>
<evidence type="ECO:0000256" key="4">
    <source>
        <dbReference type="ARBA" id="ARBA00023242"/>
    </source>
</evidence>
<evidence type="ECO:0000313" key="9">
    <source>
        <dbReference type="EMBL" id="CAI2377537.1"/>
    </source>
</evidence>
<keyword evidence="10" id="KW-1185">Reference proteome</keyword>
<feature type="domain" description="Myb-like" evidence="6">
    <location>
        <begin position="15"/>
        <end position="65"/>
    </location>
</feature>
<dbReference type="EMBL" id="CAMPGE010019185">
    <property type="protein sequence ID" value="CAI2377537.1"/>
    <property type="molecule type" value="Genomic_DNA"/>
</dbReference>
<comment type="caution">
    <text evidence="9">The sequence shown here is derived from an EMBL/GenBank/DDBJ whole genome shotgun (WGS) entry which is preliminary data.</text>
</comment>
<dbReference type="PROSITE" id="PS51294">
    <property type="entry name" value="HTH_MYB"/>
    <property type="match status" value="1"/>
</dbReference>
<dbReference type="Gene3D" id="1.10.10.60">
    <property type="entry name" value="Homeodomain-like"/>
    <property type="match status" value="1"/>
</dbReference>
<sequence length="210" mass="24117">MSHEGIETDLRDGEKVGVNKGRWSSLEHFKFLEGIKMFGKDWKKLNLHIKTRTSVQIRSHAQKFFSKLSKEIKTLEQFQEDTDLEELKKNLLQSEIPQPKSITAESTNHTSNKVPVHQSIPKDSPQTEVPIKIPVQIDPEVNKVASIPNPPFPRRAREKEERKETDDGEKSSKVSKSSSKGIISNQRFRARYCHLGSIRYRNCINRNSAV</sequence>
<feature type="domain" description="HTH myb-type" evidence="8">
    <location>
        <begin position="15"/>
        <end position="69"/>
    </location>
</feature>
<dbReference type="Pfam" id="PF00249">
    <property type="entry name" value="Myb_DNA-binding"/>
    <property type="match status" value="1"/>
</dbReference>
<dbReference type="InterPro" id="IPR009057">
    <property type="entry name" value="Homeodomain-like_sf"/>
</dbReference>
<dbReference type="PROSITE" id="PS51293">
    <property type="entry name" value="SANT"/>
    <property type="match status" value="1"/>
</dbReference>
<evidence type="ECO:0000256" key="3">
    <source>
        <dbReference type="ARBA" id="ARBA00023163"/>
    </source>
</evidence>
<gene>
    <name evidence="9" type="ORF">ECRASSUSDP1_LOCUS18925</name>
</gene>
<feature type="compositionally biased region" description="Polar residues" evidence="5">
    <location>
        <begin position="97"/>
        <end position="113"/>
    </location>
</feature>
<keyword evidence="4" id="KW-0539">Nucleus</keyword>
<evidence type="ECO:0000259" key="7">
    <source>
        <dbReference type="PROSITE" id="PS51293"/>
    </source>
</evidence>
<evidence type="ECO:0000256" key="5">
    <source>
        <dbReference type="SAM" id="MobiDB-lite"/>
    </source>
</evidence>
<dbReference type="NCBIfam" id="TIGR01557">
    <property type="entry name" value="myb_SHAQKYF"/>
    <property type="match status" value="1"/>
</dbReference>
<dbReference type="InterPro" id="IPR017930">
    <property type="entry name" value="Myb_dom"/>
</dbReference>
<evidence type="ECO:0000313" key="10">
    <source>
        <dbReference type="Proteomes" id="UP001295684"/>
    </source>
</evidence>
<dbReference type="AlphaFoldDB" id="A0AAD1XRM4"/>
<keyword evidence="3" id="KW-0804">Transcription</keyword>
<evidence type="ECO:0000256" key="1">
    <source>
        <dbReference type="ARBA" id="ARBA00023015"/>
    </source>
</evidence>
<keyword evidence="2" id="KW-0238">DNA-binding</keyword>
<feature type="region of interest" description="Disordered" evidence="5">
    <location>
        <begin position="97"/>
        <end position="128"/>
    </location>
</feature>
<organism evidence="9 10">
    <name type="scientific">Euplotes crassus</name>
    <dbReference type="NCBI Taxonomy" id="5936"/>
    <lineage>
        <taxon>Eukaryota</taxon>
        <taxon>Sar</taxon>
        <taxon>Alveolata</taxon>
        <taxon>Ciliophora</taxon>
        <taxon>Intramacronucleata</taxon>
        <taxon>Spirotrichea</taxon>
        <taxon>Hypotrichia</taxon>
        <taxon>Euplotida</taxon>
        <taxon>Euplotidae</taxon>
        <taxon>Moneuplotes</taxon>
    </lineage>
</organism>
<evidence type="ECO:0000256" key="2">
    <source>
        <dbReference type="ARBA" id="ARBA00023125"/>
    </source>
</evidence>
<dbReference type="SUPFAM" id="SSF46689">
    <property type="entry name" value="Homeodomain-like"/>
    <property type="match status" value="1"/>
</dbReference>
<dbReference type="InterPro" id="IPR006447">
    <property type="entry name" value="Myb_dom_plants"/>
</dbReference>
<dbReference type="SMART" id="SM00717">
    <property type="entry name" value="SANT"/>
    <property type="match status" value="1"/>
</dbReference>
<feature type="region of interest" description="Disordered" evidence="5">
    <location>
        <begin position="140"/>
        <end position="181"/>
    </location>
</feature>
<keyword evidence="1" id="KW-0805">Transcription regulation</keyword>
<dbReference type="PANTHER" id="PTHR12802">
    <property type="entry name" value="SWI/SNF COMPLEX-RELATED"/>
    <property type="match status" value="1"/>
</dbReference>
<evidence type="ECO:0000259" key="6">
    <source>
        <dbReference type="PROSITE" id="PS50090"/>
    </source>
</evidence>
<dbReference type="Proteomes" id="UP001295684">
    <property type="component" value="Unassembled WGS sequence"/>
</dbReference>